<evidence type="ECO:0000313" key="3">
    <source>
        <dbReference type="Proteomes" id="UP001163255"/>
    </source>
</evidence>
<gene>
    <name evidence="2" type="ORF">NX720_12000</name>
</gene>
<reference evidence="2" key="1">
    <citation type="submission" date="2022-10" db="EMBL/GenBank/DDBJ databases">
        <title>Completed Genome Sequence of two octocoral isolated bacterium, Endozoicomonas euniceicola EF212T and Endozoicomonas gorgoniicola PS125T.</title>
        <authorList>
            <person name="Chiou Y.-J."/>
            <person name="Chen Y.-H."/>
        </authorList>
    </citation>
    <scope>NUCLEOTIDE SEQUENCE</scope>
    <source>
        <strain evidence="2">EF212</strain>
    </source>
</reference>
<dbReference type="Proteomes" id="UP001163255">
    <property type="component" value="Chromosome"/>
</dbReference>
<keyword evidence="3" id="KW-1185">Reference proteome</keyword>
<proteinExistence type="predicted"/>
<evidence type="ECO:0000256" key="1">
    <source>
        <dbReference type="SAM" id="Phobius"/>
    </source>
</evidence>
<protein>
    <submittedName>
        <fullName evidence="2">Uncharacterized protein</fullName>
    </submittedName>
</protein>
<sequence>MAEQLGFTIRQRNIHLLDFILSLIAALGGDGNWLIYTVNLMSSPA</sequence>
<dbReference type="RefSeq" id="WP_262601339.1">
    <property type="nucleotide sequence ID" value="NZ_CP103300.1"/>
</dbReference>
<evidence type="ECO:0000313" key="2">
    <source>
        <dbReference type="EMBL" id="UYM18582.1"/>
    </source>
</evidence>
<feature type="transmembrane region" description="Helical" evidence="1">
    <location>
        <begin position="16"/>
        <end position="36"/>
    </location>
</feature>
<accession>A0ABY6H0K7</accession>
<keyword evidence="1" id="KW-1133">Transmembrane helix</keyword>
<dbReference type="EMBL" id="CP103300">
    <property type="protein sequence ID" value="UYM18582.1"/>
    <property type="molecule type" value="Genomic_DNA"/>
</dbReference>
<keyword evidence="1" id="KW-0812">Transmembrane</keyword>
<name>A0ABY6H0K7_9GAMM</name>
<organism evidence="2 3">
    <name type="scientific">Endozoicomonas euniceicola</name>
    <dbReference type="NCBI Taxonomy" id="1234143"/>
    <lineage>
        <taxon>Bacteria</taxon>
        <taxon>Pseudomonadati</taxon>
        <taxon>Pseudomonadota</taxon>
        <taxon>Gammaproteobacteria</taxon>
        <taxon>Oceanospirillales</taxon>
        <taxon>Endozoicomonadaceae</taxon>
        <taxon>Endozoicomonas</taxon>
    </lineage>
</organism>
<keyword evidence="1" id="KW-0472">Membrane</keyword>